<keyword evidence="5" id="KW-0547">Nucleotide-binding</keyword>
<evidence type="ECO:0000313" key="14">
    <source>
        <dbReference type="Proteomes" id="UP001221413"/>
    </source>
</evidence>
<name>A0AAD6IZE7_DREDA</name>
<evidence type="ECO:0000256" key="6">
    <source>
        <dbReference type="ARBA" id="ARBA00022833"/>
    </source>
</evidence>
<dbReference type="InterPro" id="IPR015803">
    <property type="entry name" value="Cys-tRNA-ligase"/>
</dbReference>
<dbReference type="InterPro" id="IPR009080">
    <property type="entry name" value="tRNAsynth_Ia_anticodon-bd"/>
</dbReference>
<dbReference type="PANTHER" id="PTHR10890">
    <property type="entry name" value="CYSTEINYL-TRNA SYNTHETASE"/>
    <property type="match status" value="1"/>
</dbReference>
<dbReference type="Proteomes" id="UP001221413">
    <property type="component" value="Unassembled WGS sequence"/>
</dbReference>
<evidence type="ECO:0000256" key="7">
    <source>
        <dbReference type="ARBA" id="ARBA00022840"/>
    </source>
</evidence>
<sequence length="917" mass="101677">MVVHRAPLSLPRKMTTTISGKQKVEQPPWRAPASYATELKLYNSLTRTKTPFYPISGSGKKVTWYCCGPTVYDAGHLGHARNYVTTDVLRRVMEGYFGYDVQFVQNIIIRARQSHLFGIYQKEHPTVEAKVIEEVSAAWQKYLNKNFPDSPATPTTFAAWAADIFPNLISPEGKALSVEPAEDLTGEELEKEAKVRMHLKTLLTAAASLTSRPSTADEFYASVRDILAPYLDSLHGASVTDPKIFRETAAYWERHFDQDMGRLNVLPPTVTTRVSEFVPENAAFIKQIVDKGFAYPTSDGSVYFDVHAYRTSGHHYAKLKPWDASSTSLLEDGEGALTTQSGKKNSGDFALWKSSKPGEPGWDSPWGKGRPGWHIECSVMCSEVLGPNVDIHSGGIDLAFPHHDNEIAQSEAYWDPCTASSGVVGQDKHQWVNYFLHMGHLSISGAKMSKSLKNFVSIREALGRGGGWTSRRLRIVFMLGSWKDGIEIREGTIAEAKNFEATLNKFFANVKGLVSEDQEREKSGEAVPQFFAAREKALYQDFDNAKTAYHVALCDSINTANALNAILDLISKANVYMSANSHYYSVATLATIARWVTKQVHMFGLDSQPLAQNAIGWSDESVEGAEANKETIAMPYVRLLSTFRDSVRSIAMEEKATPAGRTLLGLCDKVRNDDLPALGVSLDDRTGGAALIKFVSAEQLLAEKREKEEKAAERERNKEELRRQKEKADREKLEKGKLSPFVMFKEGPGSEEWSAWDEEGIPTADKSGEPVTKSRNKTLKKLWTVQKKAHEHLAAVRLNSLVHGPAIASIVPPPYVASSRSQGRIVRVSNTRLAINRPLYRIHVVCSNPPSRRQRRYPTDLVRATQEADAAAATAQSTSSAMVEVDDAVAITIFVLVVISTTEEPRLGVRVQITALR</sequence>
<dbReference type="EMBL" id="JAQGDS010000004">
    <property type="protein sequence ID" value="KAJ6261588.1"/>
    <property type="molecule type" value="Genomic_DNA"/>
</dbReference>
<keyword evidence="7" id="KW-0067">ATP-binding</keyword>
<dbReference type="AlphaFoldDB" id="A0AAD6IZE7"/>
<accession>A0AAD6IZE7</accession>
<dbReference type="EC" id="6.1.1.16" evidence="2"/>
<reference evidence="13" key="1">
    <citation type="submission" date="2023-01" db="EMBL/GenBank/DDBJ databases">
        <title>The chitinases involved in constricting ring structure development in the nematode-trapping fungus Drechslerella dactyloides.</title>
        <authorList>
            <person name="Wang R."/>
            <person name="Zhang L."/>
            <person name="Tang P."/>
            <person name="Li S."/>
            <person name="Liang L."/>
        </authorList>
    </citation>
    <scope>NUCLEOTIDE SEQUENCE</scope>
    <source>
        <strain evidence="13">YMF1.00031</strain>
    </source>
</reference>
<keyword evidence="3" id="KW-0436">Ligase</keyword>
<dbReference type="PRINTS" id="PR00983">
    <property type="entry name" value="TRNASYNTHCYS"/>
</dbReference>
<keyword evidence="14" id="KW-1185">Reference proteome</keyword>
<comment type="cofactor">
    <cofactor evidence="1">
        <name>Zn(2+)</name>
        <dbReference type="ChEBI" id="CHEBI:29105"/>
    </cofactor>
</comment>
<keyword evidence="8" id="KW-0648">Protein biosynthesis</keyword>
<keyword evidence="9" id="KW-0030">Aminoacyl-tRNA synthetase</keyword>
<evidence type="ECO:0000256" key="4">
    <source>
        <dbReference type="ARBA" id="ARBA00022723"/>
    </source>
</evidence>
<dbReference type="GO" id="GO:0005524">
    <property type="term" value="F:ATP binding"/>
    <property type="evidence" value="ECO:0007669"/>
    <property type="project" value="UniProtKB-KW"/>
</dbReference>
<evidence type="ECO:0000259" key="12">
    <source>
        <dbReference type="Pfam" id="PF01406"/>
    </source>
</evidence>
<dbReference type="GO" id="GO:0005737">
    <property type="term" value="C:cytoplasm"/>
    <property type="evidence" value="ECO:0007669"/>
    <property type="project" value="TreeGrafter"/>
</dbReference>
<evidence type="ECO:0000313" key="13">
    <source>
        <dbReference type="EMBL" id="KAJ6261588.1"/>
    </source>
</evidence>
<dbReference type="InterPro" id="IPR032678">
    <property type="entry name" value="tRNA-synt_1_cat_dom"/>
</dbReference>
<dbReference type="SUPFAM" id="SSF47323">
    <property type="entry name" value="Anticodon-binding domain of a subclass of class I aminoacyl-tRNA synthetases"/>
    <property type="match status" value="1"/>
</dbReference>
<dbReference type="Pfam" id="PF01406">
    <property type="entry name" value="tRNA-synt_1e"/>
    <property type="match status" value="1"/>
</dbReference>
<dbReference type="GO" id="GO:0046872">
    <property type="term" value="F:metal ion binding"/>
    <property type="evidence" value="ECO:0007669"/>
    <property type="project" value="UniProtKB-KW"/>
</dbReference>
<dbReference type="InterPro" id="IPR014729">
    <property type="entry name" value="Rossmann-like_a/b/a_fold"/>
</dbReference>
<evidence type="ECO:0000256" key="3">
    <source>
        <dbReference type="ARBA" id="ARBA00022598"/>
    </source>
</evidence>
<evidence type="ECO:0000256" key="8">
    <source>
        <dbReference type="ARBA" id="ARBA00022917"/>
    </source>
</evidence>
<dbReference type="NCBIfam" id="TIGR00435">
    <property type="entry name" value="cysS"/>
    <property type="match status" value="1"/>
</dbReference>
<protein>
    <recommendedName>
        <fullName evidence="2">cysteine--tRNA ligase</fullName>
        <ecNumber evidence="2">6.1.1.16</ecNumber>
    </recommendedName>
    <alternativeName>
        <fullName evidence="10">Cysteinyl-tRNA synthetase</fullName>
    </alternativeName>
</protein>
<dbReference type="Gene3D" id="3.40.50.620">
    <property type="entry name" value="HUPs"/>
    <property type="match status" value="2"/>
</dbReference>
<dbReference type="HAMAP" id="MF_00041">
    <property type="entry name" value="Cys_tRNA_synth"/>
    <property type="match status" value="1"/>
</dbReference>
<proteinExistence type="inferred from homology"/>
<comment type="caution">
    <text evidence="13">The sequence shown here is derived from an EMBL/GenBank/DDBJ whole genome shotgun (WGS) entry which is preliminary data.</text>
</comment>
<feature type="region of interest" description="Disordered" evidence="11">
    <location>
        <begin position="708"/>
        <end position="733"/>
    </location>
</feature>
<evidence type="ECO:0000256" key="5">
    <source>
        <dbReference type="ARBA" id="ARBA00022741"/>
    </source>
</evidence>
<evidence type="ECO:0000256" key="9">
    <source>
        <dbReference type="ARBA" id="ARBA00023146"/>
    </source>
</evidence>
<feature type="domain" description="tRNA synthetases class I catalytic" evidence="12">
    <location>
        <begin position="59"/>
        <end position="497"/>
    </location>
</feature>
<dbReference type="GO" id="GO:0004817">
    <property type="term" value="F:cysteine-tRNA ligase activity"/>
    <property type="evidence" value="ECO:0007669"/>
    <property type="project" value="UniProtKB-EC"/>
</dbReference>
<keyword evidence="6" id="KW-0862">Zinc</keyword>
<gene>
    <name evidence="13" type="ORF">Dda_4258</name>
</gene>
<keyword evidence="4" id="KW-0479">Metal-binding</keyword>
<evidence type="ECO:0000256" key="10">
    <source>
        <dbReference type="ARBA" id="ARBA00031499"/>
    </source>
</evidence>
<dbReference type="PANTHER" id="PTHR10890:SF3">
    <property type="entry name" value="CYSTEINE--TRNA LIGASE, CYTOPLASMIC"/>
    <property type="match status" value="1"/>
</dbReference>
<evidence type="ECO:0000256" key="2">
    <source>
        <dbReference type="ARBA" id="ARBA00012832"/>
    </source>
</evidence>
<evidence type="ECO:0000256" key="1">
    <source>
        <dbReference type="ARBA" id="ARBA00001947"/>
    </source>
</evidence>
<organism evidence="13 14">
    <name type="scientific">Drechslerella dactyloides</name>
    <name type="common">Nematode-trapping fungus</name>
    <name type="synonym">Arthrobotrys dactyloides</name>
    <dbReference type="NCBI Taxonomy" id="74499"/>
    <lineage>
        <taxon>Eukaryota</taxon>
        <taxon>Fungi</taxon>
        <taxon>Dikarya</taxon>
        <taxon>Ascomycota</taxon>
        <taxon>Pezizomycotina</taxon>
        <taxon>Orbiliomycetes</taxon>
        <taxon>Orbiliales</taxon>
        <taxon>Orbiliaceae</taxon>
        <taxon>Drechslerella</taxon>
    </lineage>
</organism>
<evidence type="ECO:0000256" key="11">
    <source>
        <dbReference type="SAM" id="MobiDB-lite"/>
    </source>
</evidence>
<dbReference type="InterPro" id="IPR024909">
    <property type="entry name" value="Cys-tRNA/MSH_ligase"/>
</dbReference>
<dbReference type="SUPFAM" id="SSF52374">
    <property type="entry name" value="Nucleotidylyl transferase"/>
    <property type="match status" value="1"/>
</dbReference>
<dbReference type="GO" id="GO:0006423">
    <property type="term" value="P:cysteinyl-tRNA aminoacylation"/>
    <property type="evidence" value="ECO:0007669"/>
    <property type="project" value="InterPro"/>
</dbReference>